<evidence type="ECO:0000313" key="2">
    <source>
        <dbReference type="EMBL" id="GAH52870.1"/>
    </source>
</evidence>
<comment type="caution">
    <text evidence="2">The sequence shown here is derived from an EMBL/GenBank/DDBJ whole genome shotgun (WGS) entry which is preliminary data.</text>
</comment>
<dbReference type="EMBL" id="BARU01020772">
    <property type="protein sequence ID" value="GAH52870.1"/>
    <property type="molecule type" value="Genomic_DNA"/>
</dbReference>
<organism evidence="2">
    <name type="scientific">marine sediment metagenome</name>
    <dbReference type="NCBI Taxonomy" id="412755"/>
    <lineage>
        <taxon>unclassified sequences</taxon>
        <taxon>metagenomes</taxon>
        <taxon>ecological metagenomes</taxon>
    </lineage>
</organism>
<accession>X1H714</accession>
<dbReference type="AlphaFoldDB" id="X1H714"/>
<feature type="compositionally biased region" description="Polar residues" evidence="1">
    <location>
        <begin position="67"/>
        <end position="87"/>
    </location>
</feature>
<feature type="compositionally biased region" description="Basic and acidic residues" evidence="1">
    <location>
        <begin position="88"/>
        <end position="100"/>
    </location>
</feature>
<gene>
    <name evidence="2" type="ORF">S03H2_34066</name>
</gene>
<sequence length="100" mass="10969">MGYILGAWCLLGGKGLLLNPVQGKGLSGKLDIILDVGSLPGLLVRQYLKALYHSGEDSPDDDGNHYPPSNTIERPTKFTSQYGNQQEPRADDHYCQKNPL</sequence>
<evidence type="ECO:0000256" key="1">
    <source>
        <dbReference type="SAM" id="MobiDB-lite"/>
    </source>
</evidence>
<feature type="region of interest" description="Disordered" evidence="1">
    <location>
        <begin position="54"/>
        <end position="100"/>
    </location>
</feature>
<protein>
    <submittedName>
        <fullName evidence="2">Uncharacterized protein</fullName>
    </submittedName>
</protein>
<reference evidence="2" key="1">
    <citation type="journal article" date="2014" name="Front. Microbiol.">
        <title>High frequency of phylogenetically diverse reductive dehalogenase-homologous genes in deep subseafloor sedimentary metagenomes.</title>
        <authorList>
            <person name="Kawai M."/>
            <person name="Futagami T."/>
            <person name="Toyoda A."/>
            <person name="Takaki Y."/>
            <person name="Nishi S."/>
            <person name="Hori S."/>
            <person name="Arai W."/>
            <person name="Tsubouchi T."/>
            <person name="Morono Y."/>
            <person name="Uchiyama I."/>
            <person name="Ito T."/>
            <person name="Fujiyama A."/>
            <person name="Inagaki F."/>
            <person name="Takami H."/>
        </authorList>
    </citation>
    <scope>NUCLEOTIDE SEQUENCE</scope>
    <source>
        <strain evidence="2">Expedition CK06-06</strain>
    </source>
</reference>
<feature type="non-terminal residue" evidence="2">
    <location>
        <position position="100"/>
    </location>
</feature>
<name>X1H714_9ZZZZ</name>
<proteinExistence type="predicted"/>